<feature type="region of interest" description="Disordered" evidence="1">
    <location>
        <begin position="119"/>
        <end position="177"/>
    </location>
</feature>
<protein>
    <submittedName>
        <fullName evidence="2">Uncharacterized protein</fullName>
    </submittedName>
</protein>
<sequence length="261" mass="26829">MIEAAALGIDGLLVESEEARARRDVVAALDDRSGAPCWTPTRGSAAGASASGSSPRLGPAGSVAPITRRMEQDRKPLAVLAGGGRRGPRARRGVPLPIASPSPAGVHQLAADRLQYGGRVRSPASSDEGEHGQPAPDGFRLAQGRRGGRPRGLPAGHRRGGRGPANVRGAGPGLPAVPRGVGVRRPLPYPIGAVPAGGARLLVRADRTAVATSGSDGRCRRRAGNAGSGRRGVRRPNVDDEAVDERFGRPLRSARCVGGQR</sequence>
<gene>
    <name evidence="2" type="ORF">AVDCRST_MAG19-4156</name>
</gene>
<accession>A0A6J4VLD5</accession>
<proteinExistence type="predicted"/>
<evidence type="ECO:0000256" key="1">
    <source>
        <dbReference type="SAM" id="MobiDB-lite"/>
    </source>
</evidence>
<evidence type="ECO:0000313" key="2">
    <source>
        <dbReference type="EMBL" id="CAA9582167.1"/>
    </source>
</evidence>
<organism evidence="2">
    <name type="scientific">uncultured Thermomicrobiales bacterium</name>
    <dbReference type="NCBI Taxonomy" id="1645740"/>
    <lineage>
        <taxon>Bacteria</taxon>
        <taxon>Pseudomonadati</taxon>
        <taxon>Thermomicrobiota</taxon>
        <taxon>Thermomicrobia</taxon>
        <taxon>Thermomicrobiales</taxon>
        <taxon>environmental samples</taxon>
    </lineage>
</organism>
<feature type="region of interest" description="Disordered" evidence="1">
    <location>
        <begin position="210"/>
        <end position="246"/>
    </location>
</feature>
<feature type="compositionally biased region" description="Low complexity" evidence="1">
    <location>
        <begin position="42"/>
        <end position="62"/>
    </location>
</feature>
<dbReference type="AlphaFoldDB" id="A0A6J4VLD5"/>
<name>A0A6J4VLD5_9BACT</name>
<reference evidence="2" key="1">
    <citation type="submission" date="2020-02" db="EMBL/GenBank/DDBJ databases">
        <authorList>
            <person name="Meier V. D."/>
        </authorList>
    </citation>
    <scope>NUCLEOTIDE SEQUENCE</scope>
    <source>
        <strain evidence="2">AVDCRST_MAG19</strain>
    </source>
</reference>
<dbReference type="EMBL" id="CADCWL010000233">
    <property type="protein sequence ID" value="CAA9582167.1"/>
    <property type="molecule type" value="Genomic_DNA"/>
</dbReference>
<feature type="region of interest" description="Disordered" evidence="1">
    <location>
        <begin position="27"/>
        <end position="105"/>
    </location>
</feature>